<keyword evidence="2" id="KW-1185">Reference proteome</keyword>
<dbReference type="Gene3D" id="3.40.50.300">
    <property type="entry name" value="P-loop containing nucleotide triphosphate hydrolases"/>
    <property type="match status" value="1"/>
</dbReference>
<dbReference type="SUPFAM" id="SSF52540">
    <property type="entry name" value="P-loop containing nucleoside triphosphate hydrolases"/>
    <property type="match status" value="1"/>
</dbReference>
<dbReference type="Pfam" id="PF13671">
    <property type="entry name" value="AAA_33"/>
    <property type="match status" value="1"/>
</dbReference>
<comment type="caution">
    <text evidence="1">The sequence shown here is derived from an EMBL/GenBank/DDBJ whole genome shotgun (WGS) entry which is preliminary data.</text>
</comment>
<protein>
    <submittedName>
        <fullName evidence="1">AAA family ATPase</fullName>
    </submittedName>
</protein>
<accession>A0ABX1RFG5</accession>
<dbReference type="Proteomes" id="UP001296706">
    <property type="component" value="Unassembled WGS sequence"/>
</dbReference>
<reference evidence="1 2" key="1">
    <citation type="submission" date="2020-04" db="EMBL/GenBank/DDBJ databases">
        <authorList>
            <person name="Klaysubun C."/>
            <person name="Duangmal K."/>
            <person name="Lipun K."/>
        </authorList>
    </citation>
    <scope>NUCLEOTIDE SEQUENCE [LARGE SCALE GENOMIC DNA]</scope>
    <source>
        <strain evidence="1 2">JCM 11839</strain>
    </source>
</reference>
<organism evidence="1 2">
    <name type="scientific">Pseudonocardia xinjiangensis</name>
    <dbReference type="NCBI Taxonomy" id="75289"/>
    <lineage>
        <taxon>Bacteria</taxon>
        <taxon>Bacillati</taxon>
        <taxon>Actinomycetota</taxon>
        <taxon>Actinomycetes</taxon>
        <taxon>Pseudonocardiales</taxon>
        <taxon>Pseudonocardiaceae</taxon>
        <taxon>Pseudonocardia</taxon>
    </lineage>
</organism>
<dbReference type="InterPro" id="IPR027417">
    <property type="entry name" value="P-loop_NTPase"/>
</dbReference>
<dbReference type="EMBL" id="JAAXKY010000060">
    <property type="protein sequence ID" value="NMH79137.1"/>
    <property type="molecule type" value="Genomic_DNA"/>
</dbReference>
<gene>
    <name evidence="1" type="ORF">HF577_18840</name>
</gene>
<name>A0ABX1RFG5_9PSEU</name>
<sequence length="191" mass="20653">MSNSHTRPPSTSGESGRVIVVSGPPGAGKSTIARRVADALSPSVHLHADDFWSYIRQGWIAPYLPEAHRQNSTVIGVLANSAFGYAAGGYHVICDGVVGPWFLDVFRAASTTSVIELHYVVLRPDRATTLRRAVARTAADALTDPEPIQSLHEQFSSLDNLEPHVLDSSHIDAAATTEIVLRSLTEGRYRL</sequence>
<evidence type="ECO:0000313" key="1">
    <source>
        <dbReference type="EMBL" id="NMH79137.1"/>
    </source>
</evidence>
<dbReference type="RefSeq" id="WP_169397203.1">
    <property type="nucleotide sequence ID" value="NZ_BAAAJH010000004.1"/>
</dbReference>
<proteinExistence type="predicted"/>
<evidence type="ECO:0000313" key="2">
    <source>
        <dbReference type="Proteomes" id="UP001296706"/>
    </source>
</evidence>